<evidence type="ECO:0000313" key="5">
    <source>
        <dbReference type="EMBL" id="MDS9469471.1"/>
    </source>
</evidence>
<proteinExistence type="predicted"/>
<accession>A0ABU2HWN7</accession>
<keyword evidence="3" id="KW-0804">Transcription</keyword>
<evidence type="ECO:0000313" key="6">
    <source>
        <dbReference type="Proteomes" id="UP001269144"/>
    </source>
</evidence>
<evidence type="ECO:0000256" key="3">
    <source>
        <dbReference type="ARBA" id="ARBA00023163"/>
    </source>
</evidence>
<dbReference type="Gene3D" id="1.10.10.10">
    <property type="entry name" value="Winged helix-like DNA-binding domain superfamily/Winged helix DNA-binding domain"/>
    <property type="match status" value="1"/>
</dbReference>
<comment type="caution">
    <text evidence="5">The sequence shown here is derived from an EMBL/GenBank/DDBJ whole genome shotgun (WGS) entry which is preliminary data.</text>
</comment>
<feature type="domain" description="HTH gntR-type" evidence="4">
    <location>
        <begin position="6"/>
        <end position="74"/>
    </location>
</feature>
<dbReference type="SMART" id="SM00345">
    <property type="entry name" value="HTH_GNTR"/>
    <property type="match status" value="1"/>
</dbReference>
<dbReference type="PANTHER" id="PTHR43537:SF5">
    <property type="entry name" value="UXU OPERON TRANSCRIPTIONAL REGULATOR"/>
    <property type="match status" value="1"/>
</dbReference>
<evidence type="ECO:0000256" key="1">
    <source>
        <dbReference type="ARBA" id="ARBA00023015"/>
    </source>
</evidence>
<dbReference type="PANTHER" id="PTHR43537">
    <property type="entry name" value="TRANSCRIPTIONAL REGULATOR, GNTR FAMILY"/>
    <property type="match status" value="1"/>
</dbReference>
<dbReference type="InterPro" id="IPR008920">
    <property type="entry name" value="TF_FadR/GntR_C"/>
</dbReference>
<dbReference type="RefSeq" id="WP_311162105.1">
    <property type="nucleotide sequence ID" value="NZ_JAVQLW010000003.1"/>
</dbReference>
<keyword evidence="1" id="KW-0805">Transcription regulation</keyword>
<dbReference type="InterPro" id="IPR036390">
    <property type="entry name" value="WH_DNA-bd_sf"/>
</dbReference>
<keyword evidence="2" id="KW-0238">DNA-binding</keyword>
<dbReference type="Pfam" id="PF07729">
    <property type="entry name" value="FCD"/>
    <property type="match status" value="1"/>
</dbReference>
<sequence>MLRAEHGNSAYALERLRQHLTSGGIAAGSRLPTERRLAETLGVGRRAVRRALEVLEAEGLIWRRQGSGTFVGPSPALAGGEALAATTDFLEIMEVRLRIEPQLAALAAMRATAEQITRMRELADRIVQCEDADARELWDGTLHRLIAQASGNSLFLSLFETVNRLRQDEAWQSIRERARGGNGTRDVTRRQHHDIIDAIAERDPQAAAEHMRQHLLMLQERLIRQTSIDGSGF</sequence>
<protein>
    <submittedName>
        <fullName evidence="5">FCD domain-containing protein</fullName>
    </submittedName>
</protein>
<dbReference type="Proteomes" id="UP001269144">
    <property type="component" value="Unassembled WGS sequence"/>
</dbReference>
<dbReference type="SUPFAM" id="SSF46785">
    <property type="entry name" value="Winged helix' DNA-binding domain"/>
    <property type="match status" value="1"/>
</dbReference>
<evidence type="ECO:0000259" key="4">
    <source>
        <dbReference type="PROSITE" id="PS50949"/>
    </source>
</evidence>
<dbReference type="PRINTS" id="PR00035">
    <property type="entry name" value="HTHGNTR"/>
</dbReference>
<dbReference type="SMART" id="SM00895">
    <property type="entry name" value="FCD"/>
    <property type="match status" value="1"/>
</dbReference>
<evidence type="ECO:0000256" key="2">
    <source>
        <dbReference type="ARBA" id="ARBA00023125"/>
    </source>
</evidence>
<dbReference type="SUPFAM" id="SSF48008">
    <property type="entry name" value="GntR ligand-binding domain-like"/>
    <property type="match status" value="1"/>
</dbReference>
<reference evidence="6" key="1">
    <citation type="submission" date="2023-07" db="EMBL/GenBank/DDBJ databases">
        <title>Paracoccus sp. MBLB3053 whole genome sequence.</title>
        <authorList>
            <person name="Hwang C.Y."/>
            <person name="Cho E.-S."/>
            <person name="Seo M.-J."/>
        </authorList>
    </citation>
    <scope>NUCLEOTIDE SEQUENCE [LARGE SCALE GENOMIC DNA]</scope>
    <source>
        <strain evidence="6">MBLB3053</strain>
    </source>
</reference>
<dbReference type="InterPro" id="IPR000524">
    <property type="entry name" value="Tscrpt_reg_HTH_GntR"/>
</dbReference>
<keyword evidence="6" id="KW-1185">Reference proteome</keyword>
<dbReference type="Gene3D" id="1.20.120.530">
    <property type="entry name" value="GntR ligand-binding domain-like"/>
    <property type="match status" value="1"/>
</dbReference>
<dbReference type="CDD" id="cd07377">
    <property type="entry name" value="WHTH_GntR"/>
    <property type="match status" value="1"/>
</dbReference>
<gene>
    <name evidence="5" type="ORF">RGQ15_18050</name>
</gene>
<name>A0ABU2HWN7_9RHOB</name>
<dbReference type="InterPro" id="IPR011711">
    <property type="entry name" value="GntR_C"/>
</dbReference>
<dbReference type="InterPro" id="IPR036388">
    <property type="entry name" value="WH-like_DNA-bd_sf"/>
</dbReference>
<dbReference type="Pfam" id="PF00392">
    <property type="entry name" value="GntR"/>
    <property type="match status" value="1"/>
</dbReference>
<dbReference type="PROSITE" id="PS50949">
    <property type="entry name" value="HTH_GNTR"/>
    <property type="match status" value="1"/>
</dbReference>
<dbReference type="EMBL" id="JAVQLW010000003">
    <property type="protein sequence ID" value="MDS9469471.1"/>
    <property type="molecule type" value="Genomic_DNA"/>
</dbReference>
<organism evidence="5 6">
    <name type="scientific">Paracoccus aurantius</name>
    <dbReference type="NCBI Taxonomy" id="3073814"/>
    <lineage>
        <taxon>Bacteria</taxon>
        <taxon>Pseudomonadati</taxon>
        <taxon>Pseudomonadota</taxon>
        <taxon>Alphaproteobacteria</taxon>
        <taxon>Rhodobacterales</taxon>
        <taxon>Paracoccaceae</taxon>
        <taxon>Paracoccus</taxon>
    </lineage>
</organism>